<feature type="chain" id="PRO_5046286553" description="SGNH/GDSL hydrolase family protein" evidence="1">
    <location>
        <begin position="29"/>
        <end position="234"/>
    </location>
</feature>
<dbReference type="Proteomes" id="UP000516105">
    <property type="component" value="Chromosome"/>
</dbReference>
<keyword evidence="1" id="KW-0732">Signal</keyword>
<proteinExistence type="predicted"/>
<sequence length="234" mass="24246">MTNSRLMGRTLLGATALAAATFTTPAAAQRIDNIVAFGDSYADDGNLFQIIGFNPAPQVYPTGRFSGGTNYIDTLSLLLDAPVENFAIGGALTDNTNTNGPGIPGFITEWNAYLAGGGGPFPTVSGTFDEGDLVTFSIGGNDARFYQQNGGTLAGAPTAATVSAATAAAGIDALVSAGAQNISFLAGNTSILPEIANDPRLRRSATLIQRPSMRRCRMSWPTMPPTESWSTIST</sequence>
<dbReference type="SUPFAM" id="SSF52266">
    <property type="entry name" value="SGNH hydrolase"/>
    <property type="match status" value="1"/>
</dbReference>
<evidence type="ECO:0000313" key="2">
    <source>
        <dbReference type="EMBL" id="QNP45229.1"/>
    </source>
</evidence>
<dbReference type="InterPro" id="IPR001087">
    <property type="entry name" value="GDSL"/>
</dbReference>
<dbReference type="RefSeq" id="WP_187708185.1">
    <property type="nucleotide sequence ID" value="NZ_CP060782.1"/>
</dbReference>
<name>A0ABX6T5U8_9SPHN</name>
<feature type="signal peptide" evidence="1">
    <location>
        <begin position="1"/>
        <end position="28"/>
    </location>
</feature>
<keyword evidence="3" id="KW-1185">Reference proteome</keyword>
<evidence type="ECO:0000313" key="3">
    <source>
        <dbReference type="Proteomes" id="UP000516105"/>
    </source>
</evidence>
<evidence type="ECO:0008006" key="4">
    <source>
        <dbReference type="Google" id="ProtNLM"/>
    </source>
</evidence>
<reference evidence="2 3" key="1">
    <citation type="submission" date="2020-08" db="EMBL/GenBank/DDBJ databases">
        <title>Genome sequence of Sphingomonas sediminicola KACC 15039T.</title>
        <authorList>
            <person name="Hyun D.-W."/>
            <person name="Bae J.-W."/>
        </authorList>
    </citation>
    <scope>NUCLEOTIDE SEQUENCE [LARGE SCALE GENOMIC DNA]</scope>
    <source>
        <strain evidence="2 3">KACC 15039</strain>
    </source>
</reference>
<evidence type="ECO:0000256" key="1">
    <source>
        <dbReference type="SAM" id="SignalP"/>
    </source>
</evidence>
<organism evidence="2 3">
    <name type="scientific">Sphingomonas sediminicola</name>
    <dbReference type="NCBI Taxonomy" id="386874"/>
    <lineage>
        <taxon>Bacteria</taxon>
        <taxon>Pseudomonadati</taxon>
        <taxon>Pseudomonadota</taxon>
        <taxon>Alphaproteobacteria</taxon>
        <taxon>Sphingomonadales</taxon>
        <taxon>Sphingomonadaceae</taxon>
        <taxon>Sphingomonas</taxon>
    </lineage>
</organism>
<protein>
    <recommendedName>
        <fullName evidence="4">SGNH/GDSL hydrolase family protein</fullName>
    </recommendedName>
</protein>
<gene>
    <name evidence="2" type="ORF">H9L14_11345</name>
</gene>
<dbReference type="EMBL" id="CP060782">
    <property type="protein sequence ID" value="QNP45229.1"/>
    <property type="molecule type" value="Genomic_DNA"/>
</dbReference>
<dbReference type="Pfam" id="PF00657">
    <property type="entry name" value="Lipase_GDSL"/>
    <property type="match status" value="1"/>
</dbReference>
<dbReference type="InterPro" id="IPR036514">
    <property type="entry name" value="SGNH_hydro_sf"/>
</dbReference>
<accession>A0ABX6T5U8</accession>
<dbReference type="Gene3D" id="3.40.50.1110">
    <property type="entry name" value="SGNH hydrolase"/>
    <property type="match status" value="1"/>
</dbReference>